<sequence length="367" mass="40254">MLIRQLQVQGLRRLVDVDLCPGPGFNLITGDNGSGKTSLLEAMHLMAHGRSFRARIRDGLVRTGESALQVFLEWEQPGQPGRRAGLRHSGSAWEARLDGSPVGQLGELFEALAVITFEPGSHALIDGSSEIRRRYLDWGLFHVERSDAGGDFLSLWRRHARAHKQRNALLRKGRAEGQLDAWEHELALAGEAITLQREAYVTRLQPHVDALLADILPAAGAANLSLQPGWRRQDFGLADALLLARERDLAQGHTTVGPHRADLKLEFRDLPGRDGLSRGQTKLAALVLLLAQASHLATHAGHWPVLQLDDLASELDRHHQRRVLQVLAASNAQVFVTGTDPIPAMDSLAGLHAMFHVEHGVIRPLAG</sequence>
<dbReference type="InterPro" id="IPR027417">
    <property type="entry name" value="P-loop_NTPase"/>
</dbReference>
<dbReference type="Pfam" id="PF02463">
    <property type="entry name" value="SMC_N"/>
    <property type="match status" value="1"/>
</dbReference>
<evidence type="ECO:0000256" key="10">
    <source>
        <dbReference type="RuleBase" id="RU000578"/>
    </source>
</evidence>
<dbReference type="GO" id="GO:0006260">
    <property type="term" value="P:DNA replication"/>
    <property type="evidence" value="ECO:0007669"/>
    <property type="project" value="UniProtKB-UniRule"/>
</dbReference>
<keyword evidence="5 9" id="KW-0235">DNA replication</keyword>
<dbReference type="SUPFAM" id="SSF52540">
    <property type="entry name" value="P-loop containing nucleoside triphosphate hydrolases"/>
    <property type="match status" value="1"/>
</dbReference>
<evidence type="ECO:0000256" key="4">
    <source>
        <dbReference type="ARBA" id="ARBA00022490"/>
    </source>
</evidence>
<accession>A0A7G9ST08</accession>
<dbReference type="Gene3D" id="3.40.50.300">
    <property type="entry name" value="P-loop containing nucleotide triphosphate hydrolases"/>
    <property type="match status" value="1"/>
</dbReference>
<feature type="domain" description="RecF/RecN/SMC N-terminal" evidence="11">
    <location>
        <begin position="3"/>
        <end position="341"/>
    </location>
</feature>
<proteinExistence type="inferred from homology"/>
<comment type="subcellular location">
    <subcellularLocation>
        <location evidence="1 9 10">Cytoplasm</location>
    </subcellularLocation>
</comment>
<organism evidence="12 13">
    <name type="scientific">Thermomonas carbonis</name>
    <dbReference type="NCBI Taxonomy" id="1463158"/>
    <lineage>
        <taxon>Bacteria</taxon>
        <taxon>Pseudomonadati</taxon>
        <taxon>Pseudomonadota</taxon>
        <taxon>Gammaproteobacteria</taxon>
        <taxon>Lysobacterales</taxon>
        <taxon>Lysobacteraceae</taxon>
        <taxon>Thermomonas</taxon>
    </lineage>
</organism>
<dbReference type="PROSITE" id="PS00618">
    <property type="entry name" value="RECF_2"/>
    <property type="match status" value="1"/>
</dbReference>
<keyword evidence="6 9" id="KW-0547">Nucleotide-binding</keyword>
<dbReference type="AlphaFoldDB" id="A0A7G9ST08"/>
<dbReference type="InterPro" id="IPR042174">
    <property type="entry name" value="RecF_2"/>
</dbReference>
<dbReference type="InterPro" id="IPR003395">
    <property type="entry name" value="RecF/RecN/SMC_N"/>
</dbReference>
<dbReference type="GO" id="GO:0005737">
    <property type="term" value="C:cytoplasm"/>
    <property type="evidence" value="ECO:0007669"/>
    <property type="project" value="UniProtKB-SubCell"/>
</dbReference>
<keyword evidence="4 9" id="KW-0963">Cytoplasm</keyword>
<dbReference type="EMBL" id="CP060719">
    <property type="protein sequence ID" value="QNN70983.1"/>
    <property type="molecule type" value="Genomic_DNA"/>
</dbReference>
<evidence type="ECO:0000313" key="12">
    <source>
        <dbReference type="EMBL" id="QNN70983.1"/>
    </source>
</evidence>
<evidence type="ECO:0000259" key="11">
    <source>
        <dbReference type="Pfam" id="PF02463"/>
    </source>
</evidence>
<dbReference type="InterPro" id="IPR001238">
    <property type="entry name" value="DNA-binding_RecF"/>
</dbReference>
<evidence type="ECO:0000256" key="5">
    <source>
        <dbReference type="ARBA" id="ARBA00022705"/>
    </source>
</evidence>
<keyword evidence="7 9" id="KW-0067">ATP-binding</keyword>
<evidence type="ECO:0000313" key="13">
    <source>
        <dbReference type="Proteomes" id="UP000515804"/>
    </source>
</evidence>
<dbReference type="Proteomes" id="UP000515804">
    <property type="component" value="Chromosome"/>
</dbReference>
<dbReference type="PANTHER" id="PTHR32182:SF0">
    <property type="entry name" value="DNA REPLICATION AND REPAIR PROTEIN RECF"/>
    <property type="match status" value="1"/>
</dbReference>
<dbReference type="InterPro" id="IPR018078">
    <property type="entry name" value="DNA-binding_RecF_CS"/>
</dbReference>
<evidence type="ECO:0000256" key="7">
    <source>
        <dbReference type="ARBA" id="ARBA00022840"/>
    </source>
</evidence>
<dbReference type="HAMAP" id="MF_00365">
    <property type="entry name" value="RecF"/>
    <property type="match status" value="1"/>
</dbReference>
<reference evidence="12 13" key="1">
    <citation type="submission" date="2020-08" db="EMBL/GenBank/DDBJ databases">
        <title>Genome sequence of Thermomonas carbonis KCTC 42013T.</title>
        <authorList>
            <person name="Hyun D.-W."/>
            <person name="Bae J.-W."/>
        </authorList>
    </citation>
    <scope>NUCLEOTIDE SEQUENCE [LARGE SCALE GENOMIC DNA]</scope>
    <source>
        <strain evidence="12 13">KCTC 42013</strain>
    </source>
</reference>
<evidence type="ECO:0000256" key="2">
    <source>
        <dbReference type="ARBA" id="ARBA00008016"/>
    </source>
</evidence>
<name>A0A7G9ST08_9GAMM</name>
<keyword evidence="13" id="KW-1185">Reference proteome</keyword>
<gene>
    <name evidence="9 12" type="primary">recF</name>
    <name evidence="12" type="ORF">H9L16_05235</name>
</gene>
<evidence type="ECO:0000256" key="9">
    <source>
        <dbReference type="HAMAP-Rule" id="MF_00365"/>
    </source>
</evidence>
<dbReference type="GO" id="GO:0003697">
    <property type="term" value="F:single-stranded DNA binding"/>
    <property type="evidence" value="ECO:0007669"/>
    <property type="project" value="UniProtKB-UniRule"/>
</dbReference>
<evidence type="ECO:0000256" key="8">
    <source>
        <dbReference type="ARBA" id="ARBA00023125"/>
    </source>
</evidence>
<dbReference type="PROSITE" id="PS00617">
    <property type="entry name" value="RECF_1"/>
    <property type="match status" value="1"/>
</dbReference>
<comment type="function">
    <text evidence="9 10">The RecF protein is involved in DNA metabolism; it is required for DNA replication and normal SOS inducibility. RecF binds preferentially to single-stranded, linear DNA. It also seems to bind ATP.</text>
</comment>
<feature type="binding site" evidence="9">
    <location>
        <begin position="30"/>
        <end position="37"/>
    </location>
    <ligand>
        <name>ATP</name>
        <dbReference type="ChEBI" id="CHEBI:30616"/>
    </ligand>
</feature>
<evidence type="ECO:0000256" key="3">
    <source>
        <dbReference type="ARBA" id="ARBA00020170"/>
    </source>
</evidence>
<keyword evidence="9 10" id="KW-0227">DNA damage</keyword>
<keyword evidence="8 9" id="KW-0238">DNA-binding</keyword>
<protein>
    <recommendedName>
        <fullName evidence="3 9">DNA replication and repair protein RecF</fullName>
    </recommendedName>
</protein>
<dbReference type="KEGG" id="tcn:H9L16_05235"/>
<keyword evidence="9 10" id="KW-0742">SOS response</keyword>
<keyword evidence="9 10" id="KW-0234">DNA repair</keyword>
<dbReference type="PANTHER" id="PTHR32182">
    <property type="entry name" value="DNA REPLICATION AND REPAIR PROTEIN RECF"/>
    <property type="match status" value="1"/>
</dbReference>
<dbReference type="GO" id="GO:0009432">
    <property type="term" value="P:SOS response"/>
    <property type="evidence" value="ECO:0007669"/>
    <property type="project" value="UniProtKB-UniRule"/>
</dbReference>
<dbReference type="Gene3D" id="1.20.1050.90">
    <property type="entry name" value="RecF/RecN/SMC, N-terminal domain"/>
    <property type="match status" value="1"/>
</dbReference>
<dbReference type="GO" id="GO:0006302">
    <property type="term" value="P:double-strand break repair"/>
    <property type="evidence" value="ECO:0007669"/>
    <property type="project" value="TreeGrafter"/>
</dbReference>
<dbReference type="GO" id="GO:0005524">
    <property type="term" value="F:ATP binding"/>
    <property type="evidence" value="ECO:0007669"/>
    <property type="project" value="UniProtKB-UniRule"/>
</dbReference>
<dbReference type="RefSeq" id="WP_187553498.1">
    <property type="nucleotide sequence ID" value="NZ_BMZL01000001.1"/>
</dbReference>
<comment type="similarity">
    <text evidence="2 9 10">Belongs to the RecF family.</text>
</comment>
<evidence type="ECO:0000256" key="1">
    <source>
        <dbReference type="ARBA" id="ARBA00004496"/>
    </source>
</evidence>
<dbReference type="GO" id="GO:0000731">
    <property type="term" value="P:DNA synthesis involved in DNA repair"/>
    <property type="evidence" value="ECO:0007669"/>
    <property type="project" value="TreeGrafter"/>
</dbReference>
<evidence type="ECO:0000256" key="6">
    <source>
        <dbReference type="ARBA" id="ARBA00022741"/>
    </source>
</evidence>
<dbReference type="NCBIfam" id="TIGR00611">
    <property type="entry name" value="recf"/>
    <property type="match status" value="1"/>
</dbReference>